<dbReference type="InterPro" id="IPR006685">
    <property type="entry name" value="MscS_channel_2nd"/>
</dbReference>
<keyword evidence="6" id="KW-1185">Reference proteome</keyword>
<organism evidence="5 6">
    <name type="scientific">Emergomyces pasteurianus Ep9510</name>
    <dbReference type="NCBI Taxonomy" id="1447872"/>
    <lineage>
        <taxon>Eukaryota</taxon>
        <taxon>Fungi</taxon>
        <taxon>Dikarya</taxon>
        <taxon>Ascomycota</taxon>
        <taxon>Pezizomycotina</taxon>
        <taxon>Eurotiomycetes</taxon>
        <taxon>Eurotiomycetidae</taxon>
        <taxon>Onygenales</taxon>
        <taxon>Ajellomycetaceae</taxon>
        <taxon>Emergomyces</taxon>
    </lineage>
</organism>
<dbReference type="AlphaFoldDB" id="A0A1J9PT11"/>
<evidence type="ECO:0000313" key="6">
    <source>
        <dbReference type="Proteomes" id="UP000182235"/>
    </source>
</evidence>
<feature type="transmembrane region" description="Helical" evidence="3">
    <location>
        <begin position="513"/>
        <end position="539"/>
    </location>
</feature>
<dbReference type="GO" id="GO:0016020">
    <property type="term" value="C:membrane"/>
    <property type="evidence" value="ECO:0007669"/>
    <property type="project" value="InterPro"/>
</dbReference>
<dbReference type="PROSITE" id="PS00018">
    <property type="entry name" value="EF_HAND_1"/>
    <property type="match status" value="1"/>
</dbReference>
<accession>A0A1J9PT11</accession>
<keyword evidence="3" id="KW-1133">Transmembrane helix</keyword>
<dbReference type="EMBL" id="LGRN01000019">
    <property type="protein sequence ID" value="OJD19042.1"/>
    <property type="molecule type" value="Genomic_DNA"/>
</dbReference>
<dbReference type="GO" id="GO:0005262">
    <property type="term" value="F:calcium channel activity"/>
    <property type="evidence" value="ECO:0007669"/>
    <property type="project" value="TreeGrafter"/>
</dbReference>
<evidence type="ECO:0000313" key="5">
    <source>
        <dbReference type="EMBL" id="OJD19042.1"/>
    </source>
</evidence>
<feature type="transmembrane region" description="Helical" evidence="3">
    <location>
        <begin position="130"/>
        <end position="152"/>
    </location>
</feature>
<evidence type="ECO:0000259" key="4">
    <source>
        <dbReference type="PROSITE" id="PS50222"/>
    </source>
</evidence>
<feature type="compositionally biased region" description="Polar residues" evidence="2">
    <location>
        <begin position="953"/>
        <end position="962"/>
    </location>
</feature>
<dbReference type="SUPFAM" id="SSF50182">
    <property type="entry name" value="Sm-like ribonucleoproteins"/>
    <property type="match status" value="1"/>
</dbReference>
<feature type="compositionally biased region" description="Low complexity" evidence="2">
    <location>
        <begin position="977"/>
        <end position="986"/>
    </location>
</feature>
<dbReference type="SUPFAM" id="SSF47473">
    <property type="entry name" value="EF-hand"/>
    <property type="match status" value="1"/>
</dbReference>
<dbReference type="Proteomes" id="UP000182235">
    <property type="component" value="Unassembled WGS sequence"/>
</dbReference>
<feature type="compositionally biased region" description="Polar residues" evidence="2">
    <location>
        <begin position="24"/>
        <end position="42"/>
    </location>
</feature>
<comment type="caution">
    <text evidence="5">The sequence shown here is derived from an EMBL/GenBank/DDBJ whole genome shotgun (WGS) entry which is preliminary data.</text>
</comment>
<feature type="transmembrane region" description="Helical" evidence="3">
    <location>
        <begin position="159"/>
        <end position="176"/>
    </location>
</feature>
<dbReference type="PROSITE" id="PS50222">
    <property type="entry name" value="EF_HAND_2"/>
    <property type="match status" value="1"/>
</dbReference>
<evidence type="ECO:0000256" key="1">
    <source>
        <dbReference type="ARBA" id="ARBA00022837"/>
    </source>
</evidence>
<reference evidence="5 6" key="1">
    <citation type="submission" date="2015-07" db="EMBL/GenBank/DDBJ databases">
        <title>Emmonsia species relationships and genome sequence.</title>
        <authorList>
            <consortium name="The Broad Institute Genomics Platform"/>
            <person name="Cuomo C.A."/>
            <person name="Munoz J.F."/>
            <person name="Imamovic A."/>
            <person name="Priest M.E."/>
            <person name="Young S."/>
            <person name="Clay O.K."/>
            <person name="McEwen J.G."/>
        </authorList>
    </citation>
    <scope>NUCLEOTIDE SEQUENCE [LARGE SCALE GENOMIC DNA]</scope>
    <source>
        <strain evidence="5 6">UAMH 9510</strain>
    </source>
</reference>
<feature type="compositionally biased region" description="Pro residues" evidence="2">
    <location>
        <begin position="927"/>
        <end position="940"/>
    </location>
</feature>
<dbReference type="Gene3D" id="1.10.238.10">
    <property type="entry name" value="EF-hand"/>
    <property type="match status" value="1"/>
</dbReference>
<feature type="transmembrane region" description="Helical" evidence="3">
    <location>
        <begin position="252"/>
        <end position="274"/>
    </location>
</feature>
<feature type="compositionally biased region" description="Basic and acidic residues" evidence="2">
    <location>
        <begin position="801"/>
        <end position="813"/>
    </location>
</feature>
<gene>
    <name evidence="5" type="ORF">AJ78_00993</name>
</gene>
<evidence type="ECO:0000256" key="2">
    <source>
        <dbReference type="SAM" id="MobiDB-lite"/>
    </source>
</evidence>
<name>A0A1J9PT11_9EURO</name>
<proteinExistence type="predicted"/>
<dbReference type="InterPro" id="IPR011992">
    <property type="entry name" value="EF-hand-dom_pair"/>
</dbReference>
<feature type="compositionally biased region" description="Basic and acidic residues" evidence="2">
    <location>
        <begin position="744"/>
        <end position="753"/>
    </location>
</feature>
<feature type="domain" description="EF-hand" evidence="4">
    <location>
        <begin position="428"/>
        <end position="463"/>
    </location>
</feature>
<dbReference type="SMART" id="SM00054">
    <property type="entry name" value="EFh"/>
    <property type="match status" value="1"/>
</dbReference>
<dbReference type="InterPro" id="IPR018247">
    <property type="entry name" value="EF_Hand_1_Ca_BS"/>
</dbReference>
<feature type="transmembrane region" description="Helical" evidence="3">
    <location>
        <begin position="213"/>
        <end position="232"/>
    </location>
</feature>
<dbReference type="OrthoDB" id="544685at2759"/>
<keyword evidence="3" id="KW-0812">Transmembrane</keyword>
<dbReference type="Pfam" id="PF25886">
    <property type="entry name" value="Msy1"/>
    <property type="match status" value="1"/>
</dbReference>
<dbReference type="Pfam" id="PF00924">
    <property type="entry name" value="MS_channel_2nd"/>
    <property type="match status" value="1"/>
</dbReference>
<dbReference type="STRING" id="1447872.A0A1J9PT11"/>
<evidence type="ECO:0000256" key="3">
    <source>
        <dbReference type="SAM" id="Phobius"/>
    </source>
</evidence>
<sequence length="993" mass="109424">MKDRPGIGQKRFSRDRFQRLGDGSNHQEITMNSNDATVNIPLTNVPGRDQTGARKVDSNGSSSSYIPPTDLPAEHNSGNNEKSGIFHHRKGGRRMLSSHGKQLEGPEDGTLTRMGRFYNAILNFSVVTRYFIYVSPLALLIAIPIIVGATVAQHAEIGGVRIVWFFTWVEVVWLSLWVSKIVAHYIPFVFQFLCGIVSSGTRKYALILKALEIPFSLIGWSVTSLATFIPLMTRNPGKRASGNTGIQHWQNVVKNILFAAFISTLILFVEKLLIQLISISYHRRQFDTRIKESKRNIFLLSLLYEASRTLFPEYCAEFEDEDYVINDSIVRVVKFKGGHKRVGSASPMRLIHGVGRVGDKLTAAFGNVAQEITGKQVFNPTSAHSIVTLALEKRKSSEALARRLWMSFVLRGRENLYLDDVIEVLGAGREEEAKECFAILDLDGNGDVSLEEMILTVTEIGRVQKSINNSMHDVDQAIHVLDNLLCAVVFIMVVLVFIAFLNTGFGTTLAAGATALLSLSFVFATTAQEVLGSTIFLFVKHAMDVGDRVDIGDRQLIVERISLLYTVFRGVRDHKTFQAPNIVLNTQWIENVTRSRAMREQITLTVDFGTSFADIQLLKAEMQKFVRDKENARDFQPDVDIEVLGLGAMDKLELKIEIRHKSNWSNETVRATRRSKFMCALVLAIRKIPINGPGGGDAVLGDIMRPSYSVAISHEQAQASQEEWSKGKEGKRMVPTSEMDEYFESTKGKDGSEGRSTAVEGMSPTNTPVYRGASTGSPPTKDTETSVVKALHSRPPAMDQARVDESEILRESDTGAGAGETGSRTSSNRDGFPPNREPSTGRRTGVPAARFVSPNTPIDEAVPTYAVPNTSAPLSAPVSLPPTQHQPPTTRSTPEYFELAQRGPSGTGRENPYYPSSDTNNPYALRPSPPPSAPQMPPQPAAAYGGGGNPPMSSTLHQTQAAQPRRPVPDGNAFALQSQTQQQYPDQPQPPRR</sequence>
<feature type="region of interest" description="Disordered" evidence="2">
    <location>
        <begin position="1"/>
        <end position="82"/>
    </location>
</feature>
<dbReference type="InterPro" id="IPR058650">
    <property type="entry name" value="Msy1/2-like"/>
</dbReference>
<dbReference type="GO" id="GO:0005509">
    <property type="term" value="F:calcium ion binding"/>
    <property type="evidence" value="ECO:0007669"/>
    <property type="project" value="InterPro"/>
</dbReference>
<protein>
    <recommendedName>
        <fullName evidence="4">EF-hand domain-containing protein</fullName>
    </recommendedName>
</protein>
<feature type="compositionally biased region" description="Polar residues" evidence="2">
    <location>
        <begin position="763"/>
        <end position="780"/>
    </location>
</feature>
<dbReference type="VEuPathDB" id="FungiDB:AJ78_00993"/>
<feature type="region of interest" description="Disordered" evidence="2">
    <location>
        <begin position="715"/>
        <end position="993"/>
    </location>
</feature>
<feature type="transmembrane region" description="Helical" evidence="3">
    <location>
        <begin position="182"/>
        <end position="201"/>
    </location>
</feature>
<keyword evidence="1" id="KW-0106">Calcium</keyword>
<keyword evidence="3" id="KW-0472">Membrane</keyword>
<dbReference type="PANTHER" id="PTHR31323">
    <property type="entry name" value="MECHANOSENSITIVE ION CHANNEL PROTEIN MSY2"/>
    <property type="match status" value="1"/>
</dbReference>
<feature type="compositionally biased region" description="Low complexity" evidence="2">
    <location>
        <begin position="871"/>
        <end position="882"/>
    </location>
</feature>
<dbReference type="InterPro" id="IPR010920">
    <property type="entry name" value="LSM_dom_sf"/>
</dbReference>
<feature type="compositionally biased region" description="Basic and acidic residues" evidence="2">
    <location>
        <begin position="723"/>
        <end position="732"/>
    </location>
</feature>
<dbReference type="PANTHER" id="PTHR31323:SF14">
    <property type="entry name" value="MECHANOSENSITIVE ION CHANNEL PROTEIN MSY2"/>
    <property type="match status" value="1"/>
</dbReference>
<dbReference type="GO" id="GO:0006874">
    <property type="term" value="P:intracellular calcium ion homeostasis"/>
    <property type="evidence" value="ECO:0007669"/>
    <property type="project" value="TreeGrafter"/>
</dbReference>
<dbReference type="InterPro" id="IPR002048">
    <property type="entry name" value="EF_hand_dom"/>
</dbReference>
<feature type="transmembrane region" description="Helical" evidence="3">
    <location>
        <begin position="480"/>
        <end position="501"/>
    </location>
</feature>